<dbReference type="SUPFAM" id="SSF51905">
    <property type="entry name" value="FAD/NAD(P)-binding domain"/>
    <property type="match status" value="1"/>
</dbReference>
<reference evidence="5" key="1">
    <citation type="journal article" date="2019" name="Int. J. Syst. Evol. Microbiol.">
        <title>The Global Catalogue of Microorganisms (GCM) 10K type strain sequencing project: providing services to taxonomists for standard genome sequencing and annotation.</title>
        <authorList>
            <consortium name="The Broad Institute Genomics Platform"/>
            <consortium name="The Broad Institute Genome Sequencing Center for Infectious Disease"/>
            <person name="Wu L."/>
            <person name="Ma J."/>
        </authorList>
    </citation>
    <scope>NUCLEOTIDE SEQUENCE [LARGE SCALE GENOMIC DNA]</scope>
    <source>
        <strain evidence="5">KCTC 22814</strain>
    </source>
</reference>
<evidence type="ECO:0000313" key="4">
    <source>
        <dbReference type="EMBL" id="MFD2967613.1"/>
    </source>
</evidence>
<accession>A0ABW6BDM2</accession>
<dbReference type="RefSeq" id="WP_320182894.1">
    <property type="nucleotide sequence ID" value="NZ_CP138332.1"/>
</dbReference>
<comment type="caution">
    <text evidence="4">The sequence shown here is derived from an EMBL/GenBank/DDBJ whole genome shotgun (WGS) entry which is preliminary data.</text>
</comment>
<organism evidence="4 5">
    <name type="scientific">Sphingobacterium bambusae</name>
    <dbReference type="NCBI Taxonomy" id="662858"/>
    <lineage>
        <taxon>Bacteria</taxon>
        <taxon>Pseudomonadati</taxon>
        <taxon>Bacteroidota</taxon>
        <taxon>Sphingobacteriia</taxon>
        <taxon>Sphingobacteriales</taxon>
        <taxon>Sphingobacteriaceae</taxon>
        <taxon>Sphingobacterium</taxon>
    </lineage>
</organism>
<dbReference type="InterPro" id="IPR002938">
    <property type="entry name" value="FAD-bd"/>
</dbReference>
<protein>
    <submittedName>
        <fullName evidence="4">FAD-dependent monooxygenase</fullName>
    </submittedName>
</protein>
<evidence type="ECO:0000256" key="1">
    <source>
        <dbReference type="ARBA" id="ARBA00023002"/>
    </source>
</evidence>
<dbReference type="Gene3D" id="3.50.50.60">
    <property type="entry name" value="FAD/NAD(P)-binding domain"/>
    <property type="match status" value="1"/>
</dbReference>
<dbReference type="NCBIfam" id="NF005243">
    <property type="entry name" value="PRK06753.1"/>
    <property type="match status" value="1"/>
</dbReference>
<dbReference type="PANTHER" id="PTHR13789">
    <property type="entry name" value="MONOOXYGENASE"/>
    <property type="match status" value="1"/>
</dbReference>
<dbReference type="EMBL" id="JBHUPB010000007">
    <property type="protein sequence ID" value="MFD2967613.1"/>
    <property type="molecule type" value="Genomic_DNA"/>
</dbReference>
<evidence type="ECO:0000313" key="5">
    <source>
        <dbReference type="Proteomes" id="UP001597525"/>
    </source>
</evidence>
<gene>
    <name evidence="4" type="ORF">ACFS7Y_09455</name>
</gene>
<sequence length="386" mass="43130">MKTRFAIIGGGVAGLTAAIGLRKIGIDTTVYERSPVLRGIGAGFGMAANAMQAFDYLGLREGVERIGHFLNSYNILDQYGVVLAAPDTDSIAANLQQKNFAVHRGDLHNFLLSQLPNEAVVLGKEAVDVQQEDDFVRINFSDGNSIEAHALIVADGVRSRLRQQLLPDTSPRYAGYTCWRAIIDNSDIQLSHGSETWGAKGRFGMTPLVGSKIYWYACINSKADNPLYRDFRVKDLQAHFSGYHDTIQQVLAQTTDQELLWNDIIDIKPLPRLHDGRILFIGDAGHATTPNLGQGACQAIEDVAVLVDTLRETPTPSEAFKQVNRRRLARTRYITNTSWQIGRVSQWENPLLITIRNMLMRITPEKIKQLQLRKLLNEDFMAINKK</sequence>
<proteinExistence type="predicted"/>
<keyword evidence="2 4" id="KW-0503">Monooxygenase</keyword>
<dbReference type="GO" id="GO:0004497">
    <property type="term" value="F:monooxygenase activity"/>
    <property type="evidence" value="ECO:0007669"/>
    <property type="project" value="UniProtKB-KW"/>
</dbReference>
<dbReference type="PANTHER" id="PTHR13789:SF309">
    <property type="entry name" value="PUTATIVE (AFU_ORTHOLOGUE AFUA_6G14510)-RELATED"/>
    <property type="match status" value="1"/>
</dbReference>
<dbReference type="InterPro" id="IPR050493">
    <property type="entry name" value="FAD-dep_Monooxygenase_BioMet"/>
</dbReference>
<keyword evidence="1" id="KW-0560">Oxidoreductase</keyword>
<feature type="domain" description="FAD-binding" evidence="3">
    <location>
        <begin position="3"/>
        <end position="313"/>
    </location>
</feature>
<name>A0ABW6BDM2_9SPHI</name>
<evidence type="ECO:0000256" key="2">
    <source>
        <dbReference type="ARBA" id="ARBA00023033"/>
    </source>
</evidence>
<evidence type="ECO:0000259" key="3">
    <source>
        <dbReference type="Pfam" id="PF01494"/>
    </source>
</evidence>
<keyword evidence="5" id="KW-1185">Reference proteome</keyword>
<dbReference type="PRINTS" id="PR00420">
    <property type="entry name" value="RNGMNOXGNASE"/>
</dbReference>
<dbReference type="InterPro" id="IPR036188">
    <property type="entry name" value="FAD/NAD-bd_sf"/>
</dbReference>
<dbReference type="Proteomes" id="UP001597525">
    <property type="component" value="Unassembled WGS sequence"/>
</dbReference>
<dbReference type="Pfam" id="PF01494">
    <property type="entry name" value="FAD_binding_3"/>
    <property type="match status" value="1"/>
</dbReference>